<name>A0ACC0VCB6_9HYPO</name>
<dbReference type="EMBL" id="CM047941">
    <property type="protein sequence ID" value="KAI9903408.1"/>
    <property type="molecule type" value="Genomic_DNA"/>
</dbReference>
<evidence type="ECO:0000313" key="1">
    <source>
        <dbReference type="EMBL" id="KAI9903408.1"/>
    </source>
</evidence>
<comment type="caution">
    <text evidence="1">The sequence shown here is derived from an EMBL/GenBank/DDBJ whole genome shotgun (WGS) entry which is preliminary data.</text>
</comment>
<sequence length="282" mass="29254">MTDKKKKAGEPLDLITRGVKGPSPAGTLSFISLRAADPFLQYQILASGWGAAALSRAGISTISSSAASSALLPSAATAVTNTGIALVDRLRLPLPHLLLLGMSVGAAAKQIYWVAAVSHEAFPASAALTVAGFNTAVNTLAALLLLAAPTSAALSAPFPGTSLPYPCVVGPALYAVGLALGAASEVQRRDFKESPAGRGKVMRAGLWSRARHVNYGGYALWRAGYALAGGGVVAGLAAGLFQAWDFAVRAVPVLDEYCGKRYGEDWASFKRDVRWILLPGIY</sequence>
<protein>
    <submittedName>
        <fullName evidence="1">Uncharacterized protein</fullName>
    </submittedName>
</protein>
<dbReference type="Proteomes" id="UP001163324">
    <property type="component" value="Chromosome 2"/>
</dbReference>
<accession>A0ACC0VCB6</accession>
<keyword evidence="2" id="KW-1185">Reference proteome</keyword>
<reference evidence="1" key="1">
    <citation type="submission" date="2022-10" db="EMBL/GenBank/DDBJ databases">
        <title>Complete Genome of Trichothecium roseum strain YXFP-22015, a Plant Pathogen Isolated from Citrus.</title>
        <authorList>
            <person name="Wang Y."/>
            <person name="Zhu L."/>
        </authorList>
    </citation>
    <scope>NUCLEOTIDE SEQUENCE</scope>
    <source>
        <strain evidence="1">YXFP-22015</strain>
    </source>
</reference>
<evidence type="ECO:0000313" key="2">
    <source>
        <dbReference type="Proteomes" id="UP001163324"/>
    </source>
</evidence>
<proteinExistence type="predicted"/>
<gene>
    <name evidence="1" type="ORF">N3K66_002760</name>
</gene>
<organism evidence="1 2">
    <name type="scientific">Trichothecium roseum</name>
    <dbReference type="NCBI Taxonomy" id="47278"/>
    <lineage>
        <taxon>Eukaryota</taxon>
        <taxon>Fungi</taxon>
        <taxon>Dikarya</taxon>
        <taxon>Ascomycota</taxon>
        <taxon>Pezizomycotina</taxon>
        <taxon>Sordariomycetes</taxon>
        <taxon>Hypocreomycetidae</taxon>
        <taxon>Hypocreales</taxon>
        <taxon>Hypocreales incertae sedis</taxon>
        <taxon>Trichothecium</taxon>
    </lineage>
</organism>